<organism evidence="4 5">
    <name type="scientific">Sordaria brevicollis</name>
    <dbReference type="NCBI Taxonomy" id="83679"/>
    <lineage>
        <taxon>Eukaryota</taxon>
        <taxon>Fungi</taxon>
        <taxon>Dikarya</taxon>
        <taxon>Ascomycota</taxon>
        <taxon>Pezizomycotina</taxon>
        <taxon>Sordariomycetes</taxon>
        <taxon>Sordariomycetidae</taxon>
        <taxon>Sordariales</taxon>
        <taxon>Sordariaceae</taxon>
        <taxon>Sordaria</taxon>
    </lineage>
</organism>
<accession>A0AAE0NWN2</accession>
<reference evidence="4" key="2">
    <citation type="submission" date="2023-07" db="EMBL/GenBank/DDBJ databases">
        <authorList>
            <consortium name="Lawrence Berkeley National Laboratory"/>
            <person name="Haridas S."/>
            <person name="Hensen N."/>
            <person name="Bonometti L."/>
            <person name="Westerberg I."/>
            <person name="Brannstrom I.O."/>
            <person name="Guillou S."/>
            <person name="Cros-Aarteil S."/>
            <person name="Calhoun S."/>
            <person name="Kuo A."/>
            <person name="Mondo S."/>
            <person name="Pangilinan J."/>
            <person name="Riley R."/>
            <person name="LaButti K."/>
            <person name="Andreopoulos B."/>
            <person name="Lipzen A."/>
            <person name="Chen C."/>
            <person name="Yanf M."/>
            <person name="Daum C."/>
            <person name="Ng V."/>
            <person name="Clum A."/>
            <person name="Steindorff A."/>
            <person name="Ohm R."/>
            <person name="Martin F."/>
            <person name="Silar P."/>
            <person name="Natvig D."/>
            <person name="Lalanne C."/>
            <person name="Gautier V."/>
            <person name="Ament-velasquez S.L."/>
            <person name="Kruys A."/>
            <person name="Hutchinson M.I."/>
            <person name="Powell A.J."/>
            <person name="Barry K."/>
            <person name="Miller A.N."/>
            <person name="Grigoriev I.V."/>
            <person name="Debuchy R."/>
            <person name="Gladieux P."/>
            <person name="Thoren M.H."/>
            <person name="Johannesson H."/>
        </authorList>
    </citation>
    <scope>NUCLEOTIDE SEQUENCE</scope>
    <source>
        <strain evidence="4">FGSC 1904</strain>
    </source>
</reference>
<evidence type="ECO:0000256" key="2">
    <source>
        <dbReference type="SAM" id="Phobius"/>
    </source>
</evidence>
<keyword evidence="2" id="KW-1133">Transmembrane helix</keyword>
<dbReference type="Proteomes" id="UP001281003">
    <property type="component" value="Unassembled WGS sequence"/>
</dbReference>
<name>A0AAE0NWN2_SORBR</name>
<feature type="chain" id="PRO_5041992686" evidence="3">
    <location>
        <begin position="18"/>
        <end position="268"/>
    </location>
</feature>
<feature type="region of interest" description="Disordered" evidence="1">
    <location>
        <begin position="114"/>
        <end position="156"/>
    </location>
</feature>
<comment type="caution">
    <text evidence="4">The sequence shown here is derived from an EMBL/GenBank/DDBJ whole genome shotgun (WGS) entry which is preliminary data.</text>
</comment>
<keyword evidence="3" id="KW-0732">Signal</keyword>
<feature type="compositionally biased region" description="Low complexity" evidence="1">
    <location>
        <begin position="173"/>
        <end position="191"/>
    </location>
</feature>
<sequence length="268" mass="28712">MKPTALFTVAMAHMAFSVPTPWMAGDKILPLLNKDASSSQAPKTDNGKPFVLAASHRAPGPVAQKPGQSFSTIWEKWKKQQQHASAKTTVPKVANSRKDIPVLIITEMGELTVGIPSSSQKPSSKEAASPSTGSKQKVVSVPLSKPDKSVEKADNVSVTELGELSVGILSPVSSSSSSSSSSRPSTNSTLSPCPFYNVGNARSRDHDDVLIIGLVSTFLLVVVVVEAWGPVWRSVRNRFSSRRKGAIRLAEDETEKKTKPKSFRSDSS</sequence>
<keyword evidence="2" id="KW-0812">Transmembrane</keyword>
<feature type="region of interest" description="Disordered" evidence="1">
    <location>
        <begin position="173"/>
        <end position="194"/>
    </location>
</feature>
<gene>
    <name evidence="4" type="ORF">B0T20DRAFT_89869</name>
</gene>
<evidence type="ECO:0000256" key="1">
    <source>
        <dbReference type="SAM" id="MobiDB-lite"/>
    </source>
</evidence>
<feature type="signal peptide" evidence="3">
    <location>
        <begin position="1"/>
        <end position="17"/>
    </location>
</feature>
<dbReference type="EMBL" id="JAUTDP010000014">
    <property type="protein sequence ID" value="KAK3388955.1"/>
    <property type="molecule type" value="Genomic_DNA"/>
</dbReference>
<proteinExistence type="predicted"/>
<keyword evidence="5" id="KW-1185">Reference proteome</keyword>
<protein>
    <submittedName>
        <fullName evidence="4">Uncharacterized protein</fullName>
    </submittedName>
</protein>
<evidence type="ECO:0000256" key="3">
    <source>
        <dbReference type="SAM" id="SignalP"/>
    </source>
</evidence>
<evidence type="ECO:0000313" key="5">
    <source>
        <dbReference type="Proteomes" id="UP001281003"/>
    </source>
</evidence>
<feature type="compositionally biased region" description="Basic and acidic residues" evidence="1">
    <location>
        <begin position="145"/>
        <end position="154"/>
    </location>
</feature>
<evidence type="ECO:0000313" key="4">
    <source>
        <dbReference type="EMBL" id="KAK3388955.1"/>
    </source>
</evidence>
<feature type="transmembrane region" description="Helical" evidence="2">
    <location>
        <begin position="209"/>
        <end position="232"/>
    </location>
</feature>
<feature type="compositionally biased region" description="Basic and acidic residues" evidence="1">
    <location>
        <begin position="249"/>
        <end position="268"/>
    </location>
</feature>
<reference evidence="4" key="1">
    <citation type="journal article" date="2023" name="Mol. Phylogenet. Evol.">
        <title>Genome-scale phylogeny and comparative genomics of the fungal order Sordariales.</title>
        <authorList>
            <person name="Hensen N."/>
            <person name="Bonometti L."/>
            <person name="Westerberg I."/>
            <person name="Brannstrom I.O."/>
            <person name="Guillou S."/>
            <person name="Cros-Aarteil S."/>
            <person name="Calhoun S."/>
            <person name="Haridas S."/>
            <person name="Kuo A."/>
            <person name="Mondo S."/>
            <person name="Pangilinan J."/>
            <person name="Riley R."/>
            <person name="LaButti K."/>
            <person name="Andreopoulos B."/>
            <person name="Lipzen A."/>
            <person name="Chen C."/>
            <person name="Yan M."/>
            <person name="Daum C."/>
            <person name="Ng V."/>
            <person name="Clum A."/>
            <person name="Steindorff A."/>
            <person name="Ohm R.A."/>
            <person name="Martin F."/>
            <person name="Silar P."/>
            <person name="Natvig D.O."/>
            <person name="Lalanne C."/>
            <person name="Gautier V."/>
            <person name="Ament-Velasquez S.L."/>
            <person name="Kruys A."/>
            <person name="Hutchinson M.I."/>
            <person name="Powell A.J."/>
            <person name="Barry K."/>
            <person name="Miller A.N."/>
            <person name="Grigoriev I.V."/>
            <person name="Debuchy R."/>
            <person name="Gladieux P."/>
            <person name="Hiltunen Thoren M."/>
            <person name="Johannesson H."/>
        </authorList>
    </citation>
    <scope>NUCLEOTIDE SEQUENCE</scope>
    <source>
        <strain evidence="4">FGSC 1904</strain>
    </source>
</reference>
<dbReference type="AlphaFoldDB" id="A0AAE0NWN2"/>
<feature type="region of interest" description="Disordered" evidence="1">
    <location>
        <begin position="246"/>
        <end position="268"/>
    </location>
</feature>
<keyword evidence="2" id="KW-0472">Membrane</keyword>